<dbReference type="RefSeq" id="WP_159898461.1">
    <property type="nucleotide sequence ID" value="NZ_BAABFX010000007.1"/>
</dbReference>
<dbReference type="Proteomes" id="UP001500390">
    <property type="component" value="Unassembled WGS sequence"/>
</dbReference>
<gene>
    <name evidence="1" type="ORF">GCM10023153_01450</name>
</gene>
<organism evidence="1 2">
    <name type="scientific">Ornithinibacter aureus</name>
    <dbReference type="NCBI Taxonomy" id="622664"/>
    <lineage>
        <taxon>Bacteria</taxon>
        <taxon>Bacillati</taxon>
        <taxon>Actinomycetota</taxon>
        <taxon>Actinomycetes</taxon>
        <taxon>Micrococcales</taxon>
        <taxon>Intrasporangiaceae</taxon>
        <taxon>Ornithinibacter</taxon>
    </lineage>
</organism>
<dbReference type="EMBL" id="BAABFX010000007">
    <property type="protein sequence ID" value="GAA4387225.1"/>
    <property type="molecule type" value="Genomic_DNA"/>
</dbReference>
<evidence type="ECO:0000313" key="2">
    <source>
        <dbReference type="Proteomes" id="UP001500390"/>
    </source>
</evidence>
<keyword evidence="2" id="KW-1185">Reference proteome</keyword>
<reference evidence="2" key="1">
    <citation type="journal article" date="2019" name="Int. J. Syst. Evol. Microbiol.">
        <title>The Global Catalogue of Microorganisms (GCM) 10K type strain sequencing project: providing services to taxonomists for standard genome sequencing and annotation.</title>
        <authorList>
            <consortium name="The Broad Institute Genomics Platform"/>
            <consortium name="The Broad Institute Genome Sequencing Center for Infectious Disease"/>
            <person name="Wu L."/>
            <person name="Ma J."/>
        </authorList>
    </citation>
    <scope>NUCLEOTIDE SEQUENCE [LARGE SCALE GENOMIC DNA]</scope>
    <source>
        <strain evidence="2">JCM 17738</strain>
    </source>
</reference>
<accession>A0ABP8J996</accession>
<evidence type="ECO:0008006" key="3">
    <source>
        <dbReference type="Google" id="ProtNLM"/>
    </source>
</evidence>
<sequence length="89" mass="9388">MSPLLKLLLIVAAAVLVWWVVTSVRASRGTTGTTFTPVDELAPEVQQTIDAALSRGELVAAIKHYRAATGAGLAQCKAAVETRRWKAGG</sequence>
<evidence type="ECO:0000313" key="1">
    <source>
        <dbReference type="EMBL" id="GAA4387225.1"/>
    </source>
</evidence>
<proteinExistence type="predicted"/>
<comment type="caution">
    <text evidence="1">The sequence shown here is derived from an EMBL/GenBank/DDBJ whole genome shotgun (WGS) entry which is preliminary data.</text>
</comment>
<protein>
    <recommendedName>
        <fullName evidence="3">Ribosomal protein L7/L12 C-terminal domain-containing protein</fullName>
    </recommendedName>
</protein>
<name>A0ABP8J996_9MICO</name>